<evidence type="ECO:0000313" key="11">
    <source>
        <dbReference type="Proteomes" id="UP001422074"/>
    </source>
</evidence>
<comment type="subcellular location">
    <subcellularLocation>
        <location evidence="1">Cell membrane</location>
        <topology evidence="1">Multi-pass membrane protein</topology>
    </subcellularLocation>
</comment>
<proteinExistence type="inferred from homology"/>
<organism evidence="10 11">
    <name type="scientific">Sinomonas halotolerans</name>
    <dbReference type="NCBI Taxonomy" id="1644133"/>
    <lineage>
        <taxon>Bacteria</taxon>
        <taxon>Bacillati</taxon>
        <taxon>Actinomycetota</taxon>
        <taxon>Actinomycetes</taxon>
        <taxon>Micrococcales</taxon>
        <taxon>Micrococcaceae</taxon>
        <taxon>Sinomonas</taxon>
    </lineage>
</organism>
<feature type="transmembrane region" description="Helical" evidence="8">
    <location>
        <begin position="7"/>
        <end position="24"/>
    </location>
</feature>
<keyword evidence="5 8" id="KW-1133">Transmembrane helix</keyword>
<dbReference type="PANTHER" id="PTHR42920:SF11">
    <property type="entry name" value="INNER MEMBRANE PROTEIN YTFF"/>
    <property type="match status" value="1"/>
</dbReference>
<feature type="domain" description="EamA" evidence="9">
    <location>
        <begin position="8"/>
        <end position="144"/>
    </location>
</feature>
<feature type="transmembrane region" description="Helical" evidence="8">
    <location>
        <begin position="73"/>
        <end position="93"/>
    </location>
</feature>
<evidence type="ECO:0000313" key="10">
    <source>
        <dbReference type="EMBL" id="MEN2745440.1"/>
    </source>
</evidence>
<evidence type="ECO:0000256" key="5">
    <source>
        <dbReference type="ARBA" id="ARBA00022989"/>
    </source>
</evidence>
<dbReference type="InterPro" id="IPR051258">
    <property type="entry name" value="Diverse_Substrate_Transporter"/>
</dbReference>
<dbReference type="Proteomes" id="UP001422074">
    <property type="component" value="Unassembled WGS sequence"/>
</dbReference>
<dbReference type="PANTHER" id="PTHR42920">
    <property type="entry name" value="OS03G0707200 PROTEIN-RELATED"/>
    <property type="match status" value="1"/>
</dbReference>
<keyword evidence="3" id="KW-1003">Cell membrane</keyword>
<evidence type="ECO:0000256" key="2">
    <source>
        <dbReference type="ARBA" id="ARBA00007362"/>
    </source>
</evidence>
<feature type="transmembrane region" description="Helical" evidence="8">
    <location>
        <begin position="156"/>
        <end position="176"/>
    </location>
</feature>
<feature type="domain" description="EamA" evidence="9">
    <location>
        <begin position="164"/>
        <end position="297"/>
    </location>
</feature>
<name>A0ABU9X1X9_9MICC</name>
<feature type="transmembrane region" description="Helical" evidence="8">
    <location>
        <begin position="227"/>
        <end position="246"/>
    </location>
</feature>
<accession>A0ABU9X1X9</accession>
<feature type="transmembrane region" description="Helical" evidence="8">
    <location>
        <begin position="99"/>
        <end position="119"/>
    </location>
</feature>
<dbReference type="RefSeq" id="WP_345885809.1">
    <property type="nucleotide sequence ID" value="NZ_JBDFRB010000013.1"/>
</dbReference>
<dbReference type="SUPFAM" id="SSF103481">
    <property type="entry name" value="Multidrug resistance efflux transporter EmrE"/>
    <property type="match status" value="2"/>
</dbReference>
<evidence type="ECO:0000256" key="4">
    <source>
        <dbReference type="ARBA" id="ARBA00022692"/>
    </source>
</evidence>
<reference evidence="10 11" key="1">
    <citation type="submission" date="2024-05" db="EMBL/GenBank/DDBJ databases">
        <title>Sinomonas sp. nov., isolated from a waste landfill.</title>
        <authorList>
            <person name="Zhao Y."/>
        </authorList>
    </citation>
    <scope>NUCLEOTIDE SEQUENCE [LARGE SCALE GENOMIC DNA]</scope>
    <source>
        <strain evidence="10 11">CCTCC AB2014300</strain>
    </source>
</reference>
<evidence type="ECO:0000256" key="7">
    <source>
        <dbReference type="SAM" id="MobiDB-lite"/>
    </source>
</evidence>
<evidence type="ECO:0000256" key="3">
    <source>
        <dbReference type="ARBA" id="ARBA00022475"/>
    </source>
</evidence>
<feature type="compositionally biased region" description="Low complexity" evidence="7">
    <location>
        <begin position="333"/>
        <end position="343"/>
    </location>
</feature>
<evidence type="ECO:0000256" key="1">
    <source>
        <dbReference type="ARBA" id="ARBA00004651"/>
    </source>
</evidence>
<sequence length="343" mass="33291">MTRSPAGGYAAIALTVLMWAGFALSMRGIALSGLTPVDVALIRFALPVLVLAPWLPRAVREAHDAAARPGGKLALVLIASGAGLPFFLLASWGGALGSAGLVGVVIPGATPLFVAVLAWTCWGVRPTGRAAAGLAAVLAGVAVLALAAPAGGGPAGAPGAGACAVLVLAGLFWALYTTGIRRAGLTPLAATLVLCVPSAVLSVLALVLGQSTGLWPSGLPHAPLGELAVFAGVQGLGVGVVAALAYAAAIRSLGPQRAAAFGATSPVLTVLLAVPLFAEPATAAGAVGTALVVAGVVRATTPPAAVPAGQPQPAPPTPQEHHVRVPAVPEPGPAVGAGPRLPG</sequence>
<keyword evidence="11" id="KW-1185">Reference proteome</keyword>
<evidence type="ECO:0000256" key="8">
    <source>
        <dbReference type="SAM" id="Phobius"/>
    </source>
</evidence>
<keyword evidence="6 8" id="KW-0472">Membrane</keyword>
<protein>
    <submittedName>
        <fullName evidence="10">DMT family transporter</fullName>
    </submittedName>
</protein>
<gene>
    <name evidence="10" type="ORF">ABCQ75_12970</name>
</gene>
<keyword evidence="4 8" id="KW-0812">Transmembrane</keyword>
<comment type="caution">
    <text evidence="10">The sequence shown here is derived from an EMBL/GenBank/DDBJ whole genome shotgun (WGS) entry which is preliminary data.</text>
</comment>
<feature type="transmembrane region" description="Helical" evidence="8">
    <location>
        <begin position="30"/>
        <end position="52"/>
    </location>
</feature>
<dbReference type="InterPro" id="IPR000620">
    <property type="entry name" value="EamA_dom"/>
</dbReference>
<evidence type="ECO:0000259" key="9">
    <source>
        <dbReference type="Pfam" id="PF00892"/>
    </source>
</evidence>
<dbReference type="InterPro" id="IPR037185">
    <property type="entry name" value="EmrE-like"/>
</dbReference>
<feature type="transmembrane region" description="Helical" evidence="8">
    <location>
        <begin position="188"/>
        <end position="207"/>
    </location>
</feature>
<dbReference type="EMBL" id="JBDFRB010000013">
    <property type="protein sequence ID" value="MEN2745440.1"/>
    <property type="molecule type" value="Genomic_DNA"/>
</dbReference>
<comment type="similarity">
    <text evidence="2">Belongs to the EamA transporter family.</text>
</comment>
<evidence type="ECO:0000256" key="6">
    <source>
        <dbReference type="ARBA" id="ARBA00023136"/>
    </source>
</evidence>
<feature type="region of interest" description="Disordered" evidence="7">
    <location>
        <begin position="304"/>
        <end position="343"/>
    </location>
</feature>
<dbReference type="Pfam" id="PF00892">
    <property type="entry name" value="EamA"/>
    <property type="match status" value="2"/>
</dbReference>
<feature type="transmembrane region" description="Helical" evidence="8">
    <location>
        <begin position="131"/>
        <end position="150"/>
    </location>
</feature>